<evidence type="ECO:0000256" key="5">
    <source>
        <dbReference type="RuleBase" id="RU367151"/>
    </source>
</evidence>
<dbReference type="PROSITE" id="PS51645">
    <property type="entry name" value="PHR_CRY_ALPHA_BETA"/>
    <property type="match status" value="1"/>
</dbReference>
<protein>
    <recommendedName>
        <fullName evidence="5">Cryptochrome DASH</fullName>
    </recommendedName>
</protein>
<dbReference type="SUPFAM" id="SSF52425">
    <property type="entry name" value="Cryptochrome/photolyase, N-terminal domain"/>
    <property type="match status" value="1"/>
</dbReference>
<name>A0ABZ1D2X9_9TREE</name>
<dbReference type="GeneID" id="87957420"/>
<evidence type="ECO:0000256" key="2">
    <source>
        <dbReference type="ARBA" id="ARBA00022630"/>
    </source>
</evidence>
<dbReference type="PANTHER" id="PTHR11455:SF22">
    <property type="entry name" value="CRYPTOCHROME DASH"/>
    <property type="match status" value="1"/>
</dbReference>
<feature type="compositionally biased region" description="Polar residues" evidence="6">
    <location>
        <begin position="49"/>
        <end position="86"/>
    </location>
</feature>
<keyword evidence="3 5" id="KW-0274">FAD</keyword>
<feature type="compositionally biased region" description="Polar residues" evidence="6">
    <location>
        <begin position="441"/>
        <end position="458"/>
    </location>
</feature>
<dbReference type="Gene3D" id="1.10.579.10">
    <property type="entry name" value="DNA Cyclobutane Dipyrimidine Photolyase, subunit A, domain 3"/>
    <property type="match status" value="1"/>
</dbReference>
<evidence type="ECO:0000313" key="9">
    <source>
        <dbReference type="Proteomes" id="UP001329825"/>
    </source>
</evidence>
<keyword evidence="4 5" id="KW-0157">Chromophore</keyword>
<dbReference type="NCBIfam" id="TIGR02765">
    <property type="entry name" value="crypto_DASH"/>
    <property type="match status" value="1"/>
</dbReference>
<keyword evidence="2 5" id="KW-0285">Flavoprotein</keyword>
<comment type="cofactor">
    <cofactor evidence="5">
        <name>FAD</name>
        <dbReference type="ChEBI" id="CHEBI:57692"/>
    </cofactor>
    <text evidence="5">Binds 1 FAD per subunit.</text>
</comment>
<dbReference type="InterPro" id="IPR036155">
    <property type="entry name" value="Crypto/Photolyase_N_sf"/>
</dbReference>
<organism evidence="8 9">
    <name type="scientific">Kwoniella shivajii</name>
    <dbReference type="NCBI Taxonomy" id="564305"/>
    <lineage>
        <taxon>Eukaryota</taxon>
        <taxon>Fungi</taxon>
        <taxon>Dikarya</taxon>
        <taxon>Basidiomycota</taxon>
        <taxon>Agaricomycotina</taxon>
        <taxon>Tremellomycetes</taxon>
        <taxon>Tremellales</taxon>
        <taxon>Cryptococcaceae</taxon>
        <taxon>Kwoniella</taxon>
    </lineage>
</organism>
<comment type="cofactor">
    <cofactor evidence="5">
        <name>(6R)-5,10-methylene-5,6,7,8-tetrahydrofolate</name>
        <dbReference type="ChEBI" id="CHEBI:15636"/>
    </cofactor>
    <text evidence="5">Binds 1 5,10-methenyltetrahydrofolate (MTHF) per subunit.</text>
</comment>
<evidence type="ECO:0000256" key="4">
    <source>
        <dbReference type="ARBA" id="ARBA00022991"/>
    </source>
</evidence>
<comment type="similarity">
    <text evidence="1 5">Belongs to the DNA photolyase class-1 family.</text>
</comment>
<dbReference type="RefSeq" id="XP_062793053.1">
    <property type="nucleotide sequence ID" value="XM_062937002.1"/>
</dbReference>
<keyword evidence="9" id="KW-1185">Reference proteome</keyword>
<dbReference type="InterPro" id="IPR005101">
    <property type="entry name" value="Cryptochr/Photolyase_FAD-bd"/>
</dbReference>
<reference evidence="8 9" key="1">
    <citation type="submission" date="2024-01" db="EMBL/GenBank/DDBJ databases">
        <title>Comparative genomics of Cryptococcus and Kwoniella reveals pathogenesis evolution and contrasting modes of karyotype evolution via chromosome fusion or intercentromeric recombination.</title>
        <authorList>
            <person name="Coelho M.A."/>
            <person name="David-Palma M."/>
            <person name="Shea T."/>
            <person name="Bowers K."/>
            <person name="McGinley-Smith S."/>
            <person name="Mohammad A.W."/>
            <person name="Gnirke A."/>
            <person name="Yurkov A.M."/>
            <person name="Nowrousian M."/>
            <person name="Sun S."/>
            <person name="Cuomo C.A."/>
            <person name="Heitman J."/>
        </authorList>
    </citation>
    <scope>NUCLEOTIDE SEQUENCE [LARGE SCALE GENOMIC DNA]</scope>
    <source>
        <strain evidence="8">CBS 11374</strain>
    </source>
</reference>
<dbReference type="Pfam" id="PF03441">
    <property type="entry name" value="FAD_binding_7"/>
    <property type="match status" value="1"/>
</dbReference>
<gene>
    <name evidence="8" type="ORF">IL334_005289</name>
</gene>
<feature type="domain" description="Photolyase/cryptochrome alpha/beta" evidence="7">
    <location>
        <begin position="2"/>
        <end position="186"/>
    </location>
</feature>
<sequence length="642" mass="72985">MNVFIHYHTLDLRLHDSPSISISHSPNNPSTHFLPIYIIDPRQFDSTHFDNSTSSPSNHASNLAAHQTSEGVNNQIGPNKTRNSPVSRVGGFHRTSPYRLKFLLEAVFDLKRNYKKSGGDLLIAYGKPEIILSKLVRQLKEQNDIQGIWCQREYTLEEISNYRRITNSLQKIDTDINLNYNDSKTLIPPKALPFKPEMDTPDVYTEFRKQVEGLGIGLKDGMLFEPLQTANIVNGDMIVERLKPFPDINLEGIKLDPGQGGFLKDESIENVYEQLVKPLLDSPPIGGWPSPASSTGLPKHHEKSAIPFGGSELSALNRLDDYIGNQGDRWIGGEKAKHYKETRNGLLGEAFSTKFSSWLSIGSLSPKIIGWRVGQLLEKEGRDKNIWGNVYWILFELLWRDYFQYTVLKTSLSNTTSHKTRDFLSPNSTLFNPDGFSSQISTYPKDQRPDPSQWNQANLDDPNDATRRWCEGRTGVPFIDANMRELRETGWMSNRGRQNVASFLTKDLYCDWRIGAEFFEMHLVDYDTCSNWGNWQYQAGVGNDPRSSRQFNPIKQSRDYDKDNTFVRTWIPELKDVDDEHVQTPWLIKDTSKFSGYPSPIVESPSWKKHYPGAVGNRHGKRNNRGKAKGNGKGPGGGKKNE</sequence>
<evidence type="ECO:0000256" key="3">
    <source>
        <dbReference type="ARBA" id="ARBA00022827"/>
    </source>
</evidence>
<feature type="region of interest" description="Disordered" evidence="6">
    <location>
        <begin position="594"/>
        <end position="642"/>
    </location>
</feature>
<feature type="compositionally biased region" description="Basic residues" evidence="6">
    <location>
        <begin position="618"/>
        <end position="630"/>
    </location>
</feature>
<dbReference type="PANTHER" id="PTHR11455">
    <property type="entry name" value="CRYPTOCHROME"/>
    <property type="match status" value="1"/>
</dbReference>
<dbReference type="PRINTS" id="PR00147">
    <property type="entry name" value="DNAPHOTLYASE"/>
</dbReference>
<dbReference type="Gene3D" id="3.40.50.620">
    <property type="entry name" value="HUPs"/>
    <property type="match status" value="1"/>
</dbReference>
<evidence type="ECO:0000313" key="8">
    <source>
        <dbReference type="EMBL" id="WRT68313.1"/>
    </source>
</evidence>
<dbReference type="InterPro" id="IPR014729">
    <property type="entry name" value="Rossmann-like_a/b/a_fold"/>
</dbReference>
<dbReference type="SUPFAM" id="SSF48173">
    <property type="entry name" value="Cryptochrome/photolyase FAD-binding domain"/>
    <property type="match status" value="1"/>
</dbReference>
<dbReference type="EMBL" id="CP141887">
    <property type="protein sequence ID" value="WRT68313.1"/>
    <property type="molecule type" value="Genomic_DNA"/>
</dbReference>
<feature type="region of interest" description="Disordered" evidence="6">
    <location>
        <begin position="441"/>
        <end position="460"/>
    </location>
</feature>
<feature type="compositionally biased region" description="Gly residues" evidence="6">
    <location>
        <begin position="631"/>
        <end position="642"/>
    </location>
</feature>
<dbReference type="InterPro" id="IPR036134">
    <property type="entry name" value="Crypto/Photolyase_FAD-like_sf"/>
</dbReference>
<dbReference type="InterPro" id="IPR002081">
    <property type="entry name" value="Cryptochrome/DNA_photolyase_1"/>
</dbReference>
<dbReference type="InterPro" id="IPR006050">
    <property type="entry name" value="DNA_photolyase_N"/>
</dbReference>
<evidence type="ECO:0000256" key="1">
    <source>
        <dbReference type="ARBA" id="ARBA00005862"/>
    </source>
</evidence>
<comment type="function">
    <text evidence="5">May have a photoreceptor function.</text>
</comment>
<proteinExistence type="inferred from homology"/>
<evidence type="ECO:0000256" key="6">
    <source>
        <dbReference type="SAM" id="MobiDB-lite"/>
    </source>
</evidence>
<dbReference type="InterPro" id="IPR014133">
    <property type="entry name" value="Cry_DASH"/>
</dbReference>
<evidence type="ECO:0000259" key="7">
    <source>
        <dbReference type="PROSITE" id="PS51645"/>
    </source>
</evidence>
<dbReference type="Pfam" id="PF00875">
    <property type="entry name" value="DNA_photolyase"/>
    <property type="match status" value="1"/>
</dbReference>
<dbReference type="Proteomes" id="UP001329825">
    <property type="component" value="Chromosome 7"/>
</dbReference>
<accession>A0ABZ1D2X9</accession>
<feature type="region of interest" description="Disordered" evidence="6">
    <location>
        <begin position="48"/>
        <end position="90"/>
    </location>
</feature>
<dbReference type="Gene3D" id="1.25.40.80">
    <property type="match status" value="1"/>
</dbReference>